<protein>
    <recommendedName>
        <fullName evidence="3">DC1 domain-containing protein</fullName>
    </recommendedName>
</protein>
<evidence type="ECO:0000259" key="3">
    <source>
        <dbReference type="Pfam" id="PF03107"/>
    </source>
</evidence>
<dbReference type="SUPFAM" id="SSF57889">
    <property type="entry name" value="Cysteine-rich domain"/>
    <property type="match status" value="1"/>
</dbReference>
<dbReference type="AlphaFoldDB" id="A0A5C7GZN0"/>
<keyword evidence="1" id="KW-0677">Repeat</keyword>
<comment type="caution">
    <text evidence="4">The sequence shown here is derived from an EMBL/GenBank/DDBJ whole genome shotgun (WGS) entry which is preliminary data.</text>
</comment>
<gene>
    <name evidence="4" type="ORF">EZV62_025617</name>
</gene>
<evidence type="ECO:0000313" key="4">
    <source>
        <dbReference type="EMBL" id="TXG49742.1"/>
    </source>
</evidence>
<dbReference type="Proteomes" id="UP000323000">
    <property type="component" value="Chromosome 12"/>
</dbReference>
<sequence length="326" mass="37911">MEEEIFRPEFHPHTLKLKRSYKFYELNAMAADYCAVCGRSVDGFVYYCEELELCMHPRCHSLPSKFKFYHLEFMLRDQVSSVCLRCNKRRHEGTSISGFQDNFMSLRSYVSKCNKYNFHVLCAFQLIFSQEYKGVPLGNNLEQSIRGFVEIYLGDILKRQRRRNIVMSFVITNLVLELVSALLDQVSSANKTQFALFGMLISFVAMLICILEFIYQVLTQKPIWRWSSTLPFPWYYYRDEGWKPFGTFKDIVGLICALCQCVVATVSYCYFRRHADNPIKISIFPIIFAFGILFSQILKNLDAEKPSDENLIRVLGSSATSIVDDP</sequence>
<name>A0A5C7GZN0_9ROSI</name>
<feature type="transmembrane region" description="Helical" evidence="2">
    <location>
        <begin position="165"/>
        <end position="183"/>
    </location>
</feature>
<evidence type="ECO:0000256" key="1">
    <source>
        <dbReference type="ARBA" id="ARBA00022737"/>
    </source>
</evidence>
<feature type="transmembrane region" description="Helical" evidence="2">
    <location>
        <begin position="278"/>
        <end position="298"/>
    </location>
</feature>
<evidence type="ECO:0000313" key="5">
    <source>
        <dbReference type="Proteomes" id="UP000323000"/>
    </source>
</evidence>
<dbReference type="InterPro" id="IPR004146">
    <property type="entry name" value="DC1"/>
</dbReference>
<dbReference type="Pfam" id="PF03107">
    <property type="entry name" value="C1_2"/>
    <property type="match status" value="1"/>
</dbReference>
<dbReference type="EMBL" id="VAHF01000012">
    <property type="protein sequence ID" value="TXG49742.1"/>
    <property type="molecule type" value="Genomic_DNA"/>
</dbReference>
<proteinExistence type="predicted"/>
<dbReference type="PANTHER" id="PTHR48473">
    <property type="entry name" value="TIR DOMAIN-CONTAINING PROTEIN"/>
    <property type="match status" value="1"/>
</dbReference>
<accession>A0A5C7GZN0</accession>
<feature type="transmembrane region" description="Helical" evidence="2">
    <location>
        <begin position="195"/>
        <end position="218"/>
    </location>
</feature>
<dbReference type="PANTHER" id="PTHR48473:SF1">
    <property type="entry name" value="TIR DOMAIN-CONTAINING PROTEIN"/>
    <property type="match status" value="1"/>
</dbReference>
<organism evidence="4 5">
    <name type="scientific">Acer yangbiense</name>
    <dbReference type="NCBI Taxonomy" id="1000413"/>
    <lineage>
        <taxon>Eukaryota</taxon>
        <taxon>Viridiplantae</taxon>
        <taxon>Streptophyta</taxon>
        <taxon>Embryophyta</taxon>
        <taxon>Tracheophyta</taxon>
        <taxon>Spermatophyta</taxon>
        <taxon>Magnoliopsida</taxon>
        <taxon>eudicotyledons</taxon>
        <taxon>Gunneridae</taxon>
        <taxon>Pentapetalae</taxon>
        <taxon>rosids</taxon>
        <taxon>malvids</taxon>
        <taxon>Sapindales</taxon>
        <taxon>Sapindaceae</taxon>
        <taxon>Hippocastanoideae</taxon>
        <taxon>Acereae</taxon>
        <taxon>Acer</taxon>
    </lineage>
</organism>
<evidence type="ECO:0000256" key="2">
    <source>
        <dbReference type="SAM" id="Phobius"/>
    </source>
</evidence>
<keyword evidence="2" id="KW-0812">Transmembrane</keyword>
<feature type="transmembrane region" description="Helical" evidence="2">
    <location>
        <begin position="251"/>
        <end position="271"/>
    </location>
</feature>
<reference evidence="5" key="1">
    <citation type="journal article" date="2019" name="Gigascience">
        <title>De novo genome assembly of the endangered Acer yangbiense, a plant species with extremely small populations endemic to Yunnan Province, China.</title>
        <authorList>
            <person name="Yang J."/>
            <person name="Wariss H.M."/>
            <person name="Tao L."/>
            <person name="Zhang R."/>
            <person name="Yun Q."/>
            <person name="Hollingsworth P."/>
            <person name="Dao Z."/>
            <person name="Luo G."/>
            <person name="Guo H."/>
            <person name="Ma Y."/>
            <person name="Sun W."/>
        </authorList>
    </citation>
    <scope>NUCLEOTIDE SEQUENCE [LARGE SCALE GENOMIC DNA]</scope>
    <source>
        <strain evidence="5">cv. Malutang</strain>
    </source>
</reference>
<keyword evidence="5" id="KW-1185">Reference proteome</keyword>
<keyword evidence="2" id="KW-0472">Membrane</keyword>
<feature type="domain" description="DC1" evidence="3">
    <location>
        <begin position="10"/>
        <end position="59"/>
    </location>
</feature>
<keyword evidence="2" id="KW-1133">Transmembrane helix</keyword>
<dbReference type="OrthoDB" id="1905256at2759"/>
<dbReference type="InterPro" id="IPR046349">
    <property type="entry name" value="C1-like_sf"/>
</dbReference>